<gene>
    <name evidence="6" type="ORF">TDUB1175_LOCUS23801</name>
</gene>
<dbReference type="PROSITE" id="PS00086">
    <property type="entry name" value="CYTOCHROME_P450"/>
    <property type="match status" value="1"/>
</dbReference>
<dbReference type="InterPro" id="IPR002401">
    <property type="entry name" value="Cyt_P450_E_grp-I"/>
</dbReference>
<dbReference type="Gene3D" id="1.10.630.10">
    <property type="entry name" value="Cytochrome P450"/>
    <property type="match status" value="1"/>
</dbReference>
<dbReference type="GO" id="GO:0004497">
    <property type="term" value="F:monooxygenase activity"/>
    <property type="evidence" value="ECO:0007669"/>
    <property type="project" value="UniProtKB-KW"/>
</dbReference>
<sequence>MIASRAAGCAAGRRWLIKGGSASWQGRLHHVCDAGDERALKTLPRLFPANGIAGSEMGGFLVHGPSRRFSTVPDDANARTKSSQCPLSGRSLSSDAAAAASATTSTFPNDDVTAKNSKGNQPELTKVPSMPVFGSFFVAVPFIGDRLSTFMGIPIMTAGNAYEFYPEMRRRFGDFYALDIPGIGSGPRGTCVVLNDPAEMIKVVRQEGSHPRGGVESLFPFQSWMRSRGMAAAGKGDDPGFMGRGDTWRRLRTFLQTDLLSPQAARGYVPGVAEAAAIASRGANSYRENLNDFFNYAAFDMFTSVFFGQLTRTADPEAPTSAEDDEFCRVAVESLNLLIAQLMDKTQLPLHKMGVETEAYRKYVEAQDAVNRIAREKISRFTERHEAGELDEFEKASYLARAIDRLKADDCAVTAEEFEDICVLLLNASVDTTSTFMCWMAVHLAVNPAAQEELYEEIRAHVDGSGGAFTAESLAKKRSPYLHAALRESHRLTPVHPTTMTKSNSAGAITVHGREFPKDSVFTFDQFSLGMDPDVVDDPQAFRPERWLPESLEAAKGTPMEVLDHPFYRDPFSQGARRCPGSRVAVNETLAFLARLVYDWRIEAPEGVETYRDVKYEQQTLLMPQLPQLKFVPRPRNT</sequence>
<comment type="similarity">
    <text evidence="2 4">Belongs to the cytochrome P450 family.</text>
</comment>
<dbReference type="PANTHER" id="PTHR24305:SF166">
    <property type="entry name" value="CYTOCHROME P450 12A4, MITOCHONDRIAL-RELATED"/>
    <property type="match status" value="1"/>
</dbReference>
<feature type="region of interest" description="Disordered" evidence="5">
    <location>
        <begin position="71"/>
        <end position="90"/>
    </location>
</feature>
<dbReference type="PRINTS" id="PR00463">
    <property type="entry name" value="EP450I"/>
</dbReference>
<dbReference type="GO" id="GO:0005506">
    <property type="term" value="F:iron ion binding"/>
    <property type="evidence" value="ECO:0007669"/>
    <property type="project" value="InterPro"/>
</dbReference>
<evidence type="ECO:0008006" key="7">
    <source>
        <dbReference type="Google" id="ProtNLM"/>
    </source>
</evidence>
<dbReference type="InterPro" id="IPR036396">
    <property type="entry name" value="Cyt_P450_sf"/>
</dbReference>
<keyword evidence="3 4" id="KW-0479">Metal-binding</keyword>
<keyword evidence="3 4" id="KW-0349">Heme</keyword>
<keyword evidence="4" id="KW-0503">Monooxygenase</keyword>
<reference evidence="6" key="1">
    <citation type="submission" date="2021-01" db="EMBL/GenBank/DDBJ databases">
        <authorList>
            <person name="Corre E."/>
            <person name="Pelletier E."/>
            <person name="Niang G."/>
            <person name="Scheremetjew M."/>
            <person name="Finn R."/>
            <person name="Kale V."/>
            <person name="Holt S."/>
            <person name="Cochrane G."/>
            <person name="Meng A."/>
            <person name="Brown T."/>
            <person name="Cohen L."/>
        </authorList>
    </citation>
    <scope>NUCLEOTIDE SEQUENCE</scope>
    <source>
        <strain evidence="6">CCMP147</strain>
    </source>
</reference>
<evidence type="ECO:0000256" key="5">
    <source>
        <dbReference type="SAM" id="MobiDB-lite"/>
    </source>
</evidence>
<evidence type="ECO:0000313" key="6">
    <source>
        <dbReference type="EMBL" id="CAD8325381.1"/>
    </source>
</evidence>
<name>A0A7R9WI71_9STRA</name>
<dbReference type="EMBL" id="HBED01047423">
    <property type="protein sequence ID" value="CAD8325381.1"/>
    <property type="molecule type" value="Transcribed_RNA"/>
</dbReference>
<evidence type="ECO:0000256" key="1">
    <source>
        <dbReference type="ARBA" id="ARBA00001971"/>
    </source>
</evidence>
<dbReference type="AlphaFoldDB" id="A0A7R9WI71"/>
<dbReference type="GO" id="GO:0020037">
    <property type="term" value="F:heme binding"/>
    <property type="evidence" value="ECO:0007669"/>
    <property type="project" value="InterPro"/>
</dbReference>
<dbReference type="InterPro" id="IPR001128">
    <property type="entry name" value="Cyt_P450"/>
</dbReference>
<feature type="compositionally biased region" description="Polar residues" evidence="5">
    <location>
        <begin position="114"/>
        <end position="123"/>
    </location>
</feature>
<comment type="cofactor">
    <cofactor evidence="1 3">
        <name>heme</name>
        <dbReference type="ChEBI" id="CHEBI:30413"/>
    </cofactor>
</comment>
<dbReference type="InterPro" id="IPR050121">
    <property type="entry name" value="Cytochrome_P450_monoxygenase"/>
</dbReference>
<dbReference type="GO" id="GO:0016705">
    <property type="term" value="F:oxidoreductase activity, acting on paired donors, with incorporation or reduction of molecular oxygen"/>
    <property type="evidence" value="ECO:0007669"/>
    <property type="project" value="InterPro"/>
</dbReference>
<dbReference type="PRINTS" id="PR00385">
    <property type="entry name" value="P450"/>
</dbReference>
<proteinExistence type="inferred from homology"/>
<accession>A0A7R9WI71</accession>
<evidence type="ECO:0000256" key="3">
    <source>
        <dbReference type="PIRSR" id="PIRSR602401-1"/>
    </source>
</evidence>
<dbReference type="Pfam" id="PF00067">
    <property type="entry name" value="p450"/>
    <property type="match status" value="1"/>
</dbReference>
<evidence type="ECO:0000256" key="2">
    <source>
        <dbReference type="ARBA" id="ARBA00010617"/>
    </source>
</evidence>
<keyword evidence="3 4" id="KW-0408">Iron</keyword>
<evidence type="ECO:0000256" key="4">
    <source>
        <dbReference type="RuleBase" id="RU000461"/>
    </source>
</evidence>
<keyword evidence="4" id="KW-0560">Oxidoreductase</keyword>
<dbReference type="PANTHER" id="PTHR24305">
    <property type="entry name" value="CYTOCHROME P450"/>
    <property type="match status" value="1"/>
</dbReference>
<dbReference type="SUPFAM" id="SSF48264">
    <property type="entry name" value="Cytochrome P450"/>
    <property type="match status" value="1"/>
</dbReference>
<feature type="region of interest" description="Disordered" evidence="5">
    <location>
        <begin position="104"/>
        <end position="125"/>
    </location>
</feature>
<protein>
    <recommendedName>
        <fullName evidence="7">Cytochrome P450</fullName>
    </recommendedName>
</protein>
<dbReference type="InterPro" id="IPR017972">
    <property type="entry name" value="Cyt_P450_CS"/>
</dbReference>
<organism evidence="6">
    <name type="scientific">Pseudictyota dubia</name>
    <dbReference type="NCBI Taxonomy" id="2749911"/>
    <lineage>
        <taxon>Eukaryota</taxon>
        <taxon>Sar</taxon>
        <taxon>Stramenopiles</taxon>
        <taxon>Ochrophyta</taxon>
        <taxon>Bacillariophyta</taxon>
        <taxon>Mediophyceae</taxon>
        <taxon>Biddulphiophycidae</taxon>
        <taxon>Eupodiscales</taxon>
        <taxon>Odontellaceae</taxon>
        <taxon>Pseudictyota</taxon>
    </lineage>
</organism>
<feature type="binding site" description="axial binding residue" evidence="3">
    <location>
        <position position="579"/>
    </location>
    <ligand>
        <name>heme</name>
        <dbReference type="ChEBI" id="CHEBI:30413"/>
    </ligand>
    <ligandPart>
        <name>Fe</name>
        <dbReference type="ChEBI" id="CHEBI:18248"/>
    </ligandPart>
</feature>